<proteinExistence type="inferred from homology"/>
<dbReference type="EMBL" id="CAADJE010000002">
    <property type="protein sequence ID" value="VFS56432.1"/>
    <property type="molecule type" value="Genomic_DNA"/>
</dbReference>
<comment type="similarity">
    <text evidence="2">Belongs to the purine-cytosine permease (2.A.39) family.</text>
</comment>
<evidence type="ECO:0000313" key="8">
    <source>
        <dbReference type="Proteomes" id="UP000345637"/>
    </source>
</evidence>
<dbReference type="Proteomes" id="UP000345637">
    <property type="component" value="Unassembled WGS sequence"/>
</dbReference>
<name>A0A485A6C4_RAOPL</name>
<dbReference type="PANTHER" id="PTHR30618:SF6">
    <property type="entry name" value="NCS1 FAMILY NUCLEOBASE:CATION SYMPORTER-1"/>
    <property type="match status" value="1"/>
</dbReference>
<dbReference type="PANTHER" id="PTHR30618">
    <property type="entry name" value="NCS1 FAMILY PURINE/PYRIMIDINE TRANSPORTER"/>
    <property type="match status" value="1"/>
</dbReference>
<evidence type="ECO:0000313" key="7">
    <source>
        <dbReference type="EMBL" id="VFS56432.1"/>
    </source>
</evidence>
<feature type="transmembrane region" description="Helical" evidence="6">
    <location>
        <begin position="130"/>
        <end position="150"/>
    </location>
</feature>
<gene>
    <name evidence="7" type="primary">ybbW_1</name>
    <name evidence="7" type="ORF">NCTC12998_00390</name>
</gene>
<reference evidence="7 8" key="1">
    <citation type="submission" date="2019-03" db="EMBL/GenBank/DDBJ databases">
        <authorList>
            <consortium name="Pathogen Informatics"/>
        </authorList>
    </citation>
    <scope>NUCLEOTIDE SEQUENCE [LARGE SCALE GENOMIC DNA]</scope>
    <source>
        <strain evidence="7 8">NCTC12998</strain>
    </source>
</reference>
<organism evidence="7 8">
    <name type="scientific">Raoultella planticola</name>
    <name type="common">Klebsiella planticola</name>
    <dbReference type="NCBI Taxonomy" id="575"/>
    <lineage>
        <taxon>Bacteria</taxon>
        <taxon>Pseudomonadati</taxon>
        <taxon>Pseudomonadota</taxon>
        <taxon>Gammaproteobacteria</taxon>
        <taxon>Enterobacterales</taxon>
        <taxon>Enterobacteriaceae</taxon>
        <taxon>Klebsiella/Raoultella group</taxon>
        <taxon>Raoultella</taxon>
    </lineage>
</organism>
<accession>A0A485A6C4</accession>
<feature type="transmembrane region" description="Helical" evidence="6">
    <location>
        <begin position="82"/>
        <end position="101"/>
    </location>
</feature>
<dbReference type="InterPro" id="IPR045225">
    <property type="entry name" value="Uracil/uridine/allantoin_perm"/>
</dbReference>
<evidence type="ECO:0000256" key="4">
    <source>
        <dbReference type="ARBA" id="ARBA00022989"/>
    </source>
</evidence>
<evidence type="ECO:0000256" key="5">
    <source>
        <dbReference type="ARBA" id="ARBA00023136"/>
    </source>
</evidence>
<keyword evidence="4 6" id="KW-1133">Transmembrane helix</keyword>
<feature type="transmembrane region" description="Helical" evidence="6">
    <location>
        <begin position="156"/>
        <end position="173"/>
    </location>
</feature>
<evidence type="ECO:0000256" key="1">
    <source>
        <dbReference type="ARBA" id="ARBA00004141"/>
    </source>
</evidence>
<dbReference type="GO" id="GO:0005886">
    <property type="term" value="C:plasma membrane"/>
    <property type="evidence" value="ECO:0007669"/>
    <property type="project" value="TreeGrafter"/>
</dbReference>
<keyword evidence="5 6" id="KW-0472">Membrane</keyword>
<evidence type="ECO:0000256" key="3">
    <source>
        <dbReference type="ARBA" id="ARBA00022692"/>
    </source>
</evidence>
<dbReference type="Pfam" id="PF02133">
    <property type="entry name" value="Transp_cyt_pur"/>
    <property type="match status" value="1"/>
</dbReference>
<evidence type="ECO:0000256" key="2">
    <source>
        <dbReference type="ARBA" id="ARBA00008974"/>
    </source>
</evidence>
<comment type="subcellular location">
    <subcellularLocation>
        <location evidence="1">Membrane</location>
        <topology evidence="1">Multi-pass membrane protein</topology>
    </subcellularLocation>
</comment>
<dbReference type="InterPro" id="IPR001248">
    <property type="entry name" value="Pur-cyt_permease"/>
</dbReference>
<feature type="transmembrane region" description="Helical" evidence="6">
    <location>
        <begin position="50"/>
        <end position="70"/>
    </location>
</feature>
<dbReference type="GO" id="GO:0015205">
    <property type="term" value="F:nucleobase transmembrane transporter activity"/>
    <property type="evidence" value="ECO:0007669"/>
    <property type="project" value="TreeGrafter"/>
</dbReference>
<dbReference type="AlphaFoldDB" id="A0A485A6C4"/>
<feature type="transmembrane region" description="Helical" evidence="6">
    <location>
        <begin position="12"/>
        <end position="38"/>
    </location>
</feature>
<protein>
    <submittedName>
        <fullName evidence="7">Allantoin transport protein</fullName>
    </submittedName>
</protein>
<evidence type="ECO:0000256" key="6">
    <source>
        <dbReference type="SAM" id="Phobius"/>
    </source>
</evidence>
<keyword evidence="3 6" id="KW-0812">Transmembrane</keyword>
<dbReference type="Gene3D" id="1.10.4160.10">
    <property type="entry name" value="Hydantoin permease"/>
    <property type="match status" value="1"/>
</dbReference>
<sequence length="231" mass="25130">MKPSAAWGNDLAVAIGLLTMITATIGINIVANFVSPAFDFSNCSPQKISFRTGGMIAAVGSILLTPWNLFNSPELIHYTLDVLGAFIGPLFGILIVDFYLIKRGQVSVDDLFDATPQGQYWYRNGFNPKAIAALIPSVAFGLVISFIPALHEVANFSWFIGVFLSGAAYRWIARDDRAPAASRFTSARLPRKSNAPLCRGTAPRHLPSDKLALFLLNTLAPIWNKEGCPDD</sequence>